<dbReference type="InterPro" id="IPR040570">
    <property type="entry name" value="LAL_C2"/>
</dbReference>
<name>A0A8J3JVH8_9ACTN</name>
<feature type="domain" description="L-amino acid ligase C-terminal" evidence="1">
    <location>
        <begin position="14"/>
        <end position="84"/>
    </location>
</feature>
<accession>A0A8J3JVH8</accession>
<sequence length="88" mass="9307">MLTAPGPALAAAIRFLSARSGTVRAVTPVTVADVVEVRLPEQGQRLRPVRRSQDRPGYVIVTAAEPVAARARAAELAAHVRIDIDGRG</sequence>
<evidence type="ECO:0000313" key="2">
    <source>
        <dbReference type="EMBL" id="GIF87637.1"/>
    </source>
</evidence>
<dbReference type="Proteomes" id="UP000619293">
    <property type="component" value="Unassembled WGS sequence"/>
</dbReference>
<reference evidence="2 3" key="1">
    <citation type="submission" date="2021-01" db="EMBL/GenBank/DDBJ databases">
        <title>Whole genome shotgun sequence of Catellatospora chokoriensis NBRC 107358.</title>
        <authorList>
            <person name="Komaki H."/>
            <person name="Tamura T."/>
        </authorList>
    </citation>
    <scope>NUCLEOTIDE SEQUENCE [LARGE SCALE GENOMIC DNA]</scope>
    <source>
        <strain evidence="2 3">NBRC 107358</strain>
    </source>
</reference>
<organism evidence="2 3">
    <name type="scientific">Catellatospora chokoriensis</name>
    <dbReference type="NCBI Taxonomy" id="310353"/>
    <lineage>
        <taxon>Bacteria</taxon>
        <taxon>Bacillati</taxon>
        <taxon>Actinomycetota</taxon>
        <taxon>Actinomycetes</taxon>
        <taxon>Micromonosporales</taxon>
        <taxon>Micromonosporaceae</taxon>
        <taxon>Catellatospora</taxon>
    </lineage>
</organism>
<protein>
    <recommendedName>
        <fullName evidence="1">L-amino acid ligase C-terminal domain-containing protein</fullName>
    </recommendedName>
</protein>
<dbReference type="EMBL" id="BONG01000005">
    <property type="protein sequence ID" value="GIF87637.1"/>
    <property type="molecule type" value="Genomic_DNA"/>
</dbReference>
<gene>
    <name evidence="2" type="ORF">Cch02nite_10810</name>
</gene>
<dbReference type="AlphaFoldDB" id="A0A8J3JVH8"/>
<dbReference type="Gene3D" id="3.30.470.20">
    <property type="entry name" value="ATP-grasp fold, B domain"/>
    <property type="match status" value="1"/>
</dbReference>
<comment type="caution">
    <text evidence="2">The sequence shown here is derived from an EMBL/GenBank/DDBJ whole genome shotgun (WGS) entry which is preliminary data.</text>
</comment>
<evidence type="ECO:0000313" key="3">
    <source>
        <dbReference type="Proteomes" id="UP000619293"/>
    </source>
</evidence>
<proteinExistence type="predicted"/>
<evidence type="ECO:0000259" key="1">
    <source>
        <dbReference type="Pfam" id="PF18603"/>
    </source>
</evidence>
<dbReference type="Pfam" id="PF18603">
    <property type="entry name" value="LAL_C2"/>
    <property type="match status" value="1"/>
</dbReference>
<keyword evidence="3" id="KW-1185">Reference proteome</keyword>
<dbReference type="RefSeq" id="WP_191839545.1">
    <property type="nucleotide sequence ID" value="NZ_BAAALB010000007.1"/>
</dbReference>